<keyword evidence="4" id="KW-1185">Reference proteome</keyword>
<dbReference type="InterPro" id="IPR025643">
    <property type="entry name" value="R2K_3"/>
</dbReference>
<evidence type="ECO:0000256" key="1">
    <source>
        <dbReference type="SAM" id="MobiDB-lite"/>
    </source>
</evidence>
<organism evidence="3 4">
    <name type="scientific">Yimella lutea</name>
    <dbReference type="NCBI Taxonomy" id="587872"/>
    <lineage>
        <taxon>Bacteria</taxon>
        <taxon>Bacillati</taxon>
        <taxon>Actinomycetota</taxon>
        <taxon>Actinomycetes</taxon>
        <taxon>Micrococcales</taxon>
        <taxon>Dermacoccaceae</taxon>
        <taxon>Yimella</taxon>
    </lineage>
</organism>
<evidence type="ECO:0000259" key="2">
    <source>
        <dbReference type="Pfam" id="PF14243"/>
    </source>
</evidence>
<dbReference type="Proteomes" id="UP000320806">
    <property type="component" value="Unassembled WGS sequence"/>
</dbReference>
<sequence length="288" mass="31231">MPDIDALRVVTHKHWVADGLSVNTIGVVVESDLGFDMPPPGRAFWCPTEWAARAGLSMQAPGPHWLSSAPWWALHRRIETVPLADLRSGAVRWTVPRFAKVAEAKPQNLPAGVRSTLSGFLVEAAAAGLPDGSWIQLTTPTSFDLEVRCFVLDGRVVAHSPYLVNGQTWHEGMSINRFDAARAVLFAGRVADAVPGPRGYVLDVGRTNGIWSVVEANPAWSSAFYGADIDGVVVTVLAANGADPTGEWDWRPDAWLIQRAARQRPLHESVETSPSSHRASAGCHRLPE</sequence>
<gene>
    <name evidence="3" type="ORF">FB459_2173</name>
</gene>
<dbReference type="EMBL" id="VFMO01000001">
    <property type="protein sequence ID" value="TQJ14675.1"/>
    <property type="molecule type" value="Genomic_DNA"/>
</dbReference>
<feature type="region of interest" description="Disordered" evidence="1">
    <location>
        <begin position="266"/>
        <end position="288"/>
    </location>
</feature>
<evidence type="ECO:0000313" key="3">
    <source>
        <dbReference type="EMBL" id="TQJ14675.1"/>
    </source>
</evidence>
<evidence type="ECO:0000313" key="4">
    <source>
        <dbReference type="Proteomes" id="UP000320806"/>
    </source>
</evidence>
<comment type="caution">
    <text evidence="3">The sequence shown here is derived from an EMBL/GenBank/DDBJ whole genome shotgun (WGS) entry which is preliminary data.</text>
</comment>
<accession>A0A542EH76</accession>
<dbReference type="AlphaFoldDB" id="A0A542EH76"/>
<dbReference type="OrthoDB" id="654524at2"/>
<protein>
    <submittedName>
        <fullName evidence="3">Uncharacterized protein DUF4343</fullName>
    </submittedName>
</protein>
<dbReference type="Pfam" id="PF14243">
    <property type="entry name" value="R2K_3"/>
    <property type="match status" value="1"/>
</dbReference>
<reference evidence="3 4" key="1">
    <citation type="submission" date="2019-06" db="EMBL/GenBank/DDBJ databases">
        <title>Sequencing the genomes of 1000 actinobacteria strains.</title>
        <authorList>
            <person name="Klenk H.-P."/>
        </authorList>
    </citation>
    <scope>NUCLEOTIDE SEQUENCE [LARGE SCALE GENOMIC DNA]</scope>
    <source>
        <strain evidence="3 4">DSM 19828</strain>
    </source>
</reference>
<feature type="domain" description="ATP-grasp" evidence="2">
    <location>
        <begin position="132"/>
        <end position="235"/>
    </location>
</feature>
<name>A0A542EH76_9MICO</name>
<proteinExistence type="predicted"/>
<dbReference type="RefSeq" id="WP_141928453.1">
    <property type="nucleotide sequence ID" value="NZ_BAABCI010000017.1"/>
</dbReference>